<dbReference type="EMBL" id="CP046522">
    <property type="protein sequence ID" value="QGU94289.1"/>
    <property type="molecule type" value="Genomic_DNA"/>
</dbReference>
<reference evidence="1 2" key="1">
    <citation type="submission" date="2019-12" db="EMBL/GenBank/DDBJ databases">
        <title>Genome sequenceing of Clostridium bovifaecis.</title>
        <authorList>
            <person name="Yao Y."/>
        </authorList>
    </citation>
    <scope>NUCLEOTIDE SEQUENCE [LARGE SCALE GENOMIC DNA]</scope>
    <source>
        <strain evidence="1 2">BXX</strain>
    </source>
</reference>
<accession>A0A6I6EKU0</accession>
<sequence>MDTNWEEMHFNKIFEETYNSLKYAVDNSCNYTIENLKGLLQNLYVQQGNNQLGRGEAMDISVDAQIAACETLLAEYKGKLS</sequence>
<gene>
    <name evidence="1" type="ORF">GOM49_03405</name>
</gene>
<evidence type="ECO:0000313" key="1">
    <source>
        <dbReference type="EMBL" id="QGU94289.1"/>
    </source>
</evidence>
<name>A0A6I6EKU0_9CLOT</name>
<dbReference type="AlphaFoldDB" id="A0A6I6EKU0"/>
<proteinExistence type="predicted"/>
<keyword evidence="2" id="KW-1185">Reference proteome</keyword>
<dbReference type="Proteomes" id="UP000422764">
    <property type="component" value="Chromosome"/>
</dbReference>
<organism evidence="1 2">
    <name type="scientific">Clostridium bovifaecis</name>
    <dbReference type="NCBI Taxonomy" id="2184719"/>
    <lineage>
        <taxon>Bacteria</taxon>
        <taxon>Bacillati</taxon>
        <taxon>Bacillota</taxon>
        <taxon>Clostridia</taxon>
        <taxon>Eubacteriales</taxon>
        <taxon>Clostridiaceae</taxon>
        <taxon>Clostridium</taxon>
    </lineage>
</organism>
<evidence type="ECO:0000313" key="2">
    <source>
        <dbReference type="Proteomes" id="UP000422764"/>
    </source>
</evidence>
<protein>
    <submittedName>
        <fullName evidence="1">Uncharacterized protein</fullName>
    </submittedName>
</protein>